<protein>
    <submittedName>
        <fullName evidence="1">Uncharacterized protein</fullName>
    </submittedName>
</protein>
<gene>
    <name evidence="1" type="ORF">C4C32_09715</name>
</gene>
<proteinExistence type="predicted"/>
<name>A0A8B6UYM5_9PSED</name>
<reference evidence="1" key="1">
    <citation type="book" date="2019" name="MICROBIAL BIOTECHNOLOGY" publisher="Unknown Publisher">
        <title>Optimization of recombineering for directed mutagenesis of bacteria Pseudomonas corrugata 3'.</title>
        <authorList>
            <person name="Buinitskaja S.V."/>
            <person name="Pilipenok N."/>
            <person name="Valentovich L.N."/>
        </authorList>
    </citation>
    <scope>NUCLEOTIDE SEQUENCE</scope>
    <source>
        <strain evidence="1">3prime</strain>
    </source>
</reference>
<dbReference type="OrthoDB" id="7067797at2"/>
<evidence type="ECO:0000313" key="1">
    <source>
        <dbReference type="EMBL" id="QTH17002.1"/>
    </source>
</evidence>
<accession>A0A8B6UYM5</accession>
<dbReference type="KEGG" id="pcg:AXG94_24575"/>
<reference evidence="1" key="2">
    <citation type="submission" date="2021-03" db="EMBL/GenBank/DDBJ databases">
        <authorList>
            <person name="Valentovich L.N."/>
            <person name="Akhremchuk A.E."/>
            <person name="Miamin V.E."/>
        </authorList>
    </citation>
    <scope>NUCLEOTIDE SEQUENCE</scope>
    <source>
        <strain evidence="1">3prime</strain>
    </source>
</reference>
<dbReference type="EMBL" id="CP072011">
    <property type="protein sequence ID" value="QTH17002.1"/>
    <property type="molecule type" value="Genomic_DNA"/>
</dbReference>
<organism evidence="1 2">
    <name type="scientific">Pseudomonas corrugata</name>
    <dbReference type="NCBI Taxonomy" id="47879"/>
    <lineage>
        <taxon>Bacteria</taxon>
        <taxon>Pseudomonadati</taxon>
        <taxon>Pseudomonadota</taxon>
        <taxon>Gammaproteobacteria</taxon>
        <taxon>Pseudomonadales</taxon>
        <taxon>Pseudomonadaceae</taxon>
        <taxon>Pseudomonas</taxon>
    </lineage>
</organism>
<evidence type="ECO:0000313" key="2">
    <source>
        <dbReference type="Proteomes" id="UP000663914"/>
    </source>
</evidence>
<dbReference type="Proteomes" id="UP000663914">
    <property type="component" value="Chromosome"/>
</dbReference>
<dbReference type="AlphaFoldDB" id="A0A8B6UYM5"/>
<sequence length="147" mass="16625">MVIFSMTFRTDMKSDYRLEGLKKLDLGPNENSEAIFSLMLQPTLSGDFIQVLDSLEDLEAHLTSDYYYVAHKLIATKGKKIIFKGALCKATRDDLTSFLDEAKASGDLRELLITSVRPHPDRKVIYISEDSIFLYADGYTQRPLPPA</sequence>